<gene>
    <name evidence="2" type="ORF">J07HQW1_02708</name>
</gene>
<proteinExistence type="predicted"/>
<feature type="domain" description="Peptidase M20 dimerisation" evidence="1">
    <location>
        <begin position="280"/>
        <end position="371"/>
    </location>
</feature>
<dbReference type="SUPFAM" id="SSF53187">
    <property type="entry name" value="Zn-dependent exopeptidases"/>
    <property type="match status" value="1"/>
</dbReference>
<evidence type="ECO:0000313" key="3">
    <source>
        <dbReference type="Proteomes" id="UP000030649"/>
    </source>
</evidence>
<sequence>MHSLELSSRDVSRVEESQANKSLRIKSLDCAVSAMTRAELVTLRRDLHQHPEPAWREFYTTARLVDELTTRDLDEIYIGPEVLGGDRRGVPDDEEISTWRTRAKEAGAREDVLEQLSDGWTGVCAVIKCGPGPTIGLRVDIDGLPITESTDDAHQPASEGFRSEMDGHMHACGHDAHAAIGIGVLDAIIETTNLDAEKTHQETSETAVDEGIIGDNTSEFTGTLKIFFQPGEEQIVGGKPMAASGRLDDIDALFAVHIGLDHPSGEVVAGIDNFLAVSHFEAEFTGMPAHAGARPEDGDNAVQAMATAVQNLYAVPRHTDGATRVNAGVVSGGTATNIIPEHAMIQGEVRGETTELMEYTESKATQVLESAATMHDCEVEITTAGRAPSATSDDMLADIVATVATDIDDINSIIRSDDLGGSEDATFLMRRVQQRGGVAAYIGVGTDHPGGHHTDTFDIDEASIGHGVEILTNAIMKAEHELQTSE</sequence>
<dbReference type="AlphaFoldDB" id="U1N833"/>
<evidence type="ECO:0000259" key="1">
    <source>
        <dbReference type="Pfam" id="PF07687"/>
    </source>
</evidence>
<dbReference type="InterPro" id="IPR036264">
    <property type="entry name" value="Bact_exopeptidase_dim_dom"/>
</dbReference>
<protein>
    <submittedName>
        <fullName evidence="2">Amidohydrolase</fullName>
    </submittedName>
</protein>
<dbReference type="Pfam" id="PF07687">
    <property type="entry name" value="M20_dimer"/>
    <property type="match status" value="1"/>
</dbReference>
<dbReference type="GO" id="GO:0046657">
    <property type="term" value="P:folic acid catabolic process"/>
    <property type="evidence" value="ECO:0007669"/>
    <property type="project" value="TreeGrafter"/>
</dbReference>
<dbReference type="GO" id="GO:0071713">
    <property type="term" value="F:para-aminobenzoyl-glutamate hydrolase activity"/>
    <property type="evidence" value="ECO:0007669"/>
    <property type="project" value="TreeGrafter"/>
</dbReference>
<dbReference type="PANTHER" id="PTHR30575:SF3">
    <property type="entry name" value="PEPTIDASE M20 DIMERISATION DOMAIN-CONTAINING PROTEIN"/>
    <property type="match status" value="1"/>
</dbReference>
<dbReference type="NCBIfam" id="TIGR01891">
    <property type="entry name" value="amidohydrolases"/>
    <property type="match status" value="1"/>
</dbReference>
<dbReference type="GO" id="GO:0016805">
    <property type="term" value="F:dipeptidase activity"/>
    <property type="evidence" value="ECO:0007669"/>
    <property type="project" value="TreeGrafter"/>
</dbReference>
<dbReference type="InterPro" id="IPR052030">
    <property type="entry name" value="Peptidase_M20/M20A_hydrolases"/>
</dbReference>
<dbReference type="Gene3D" id="3.40.630.10">
    <property type="entry name" value="Zn peptidases"/>
    <property type="match status" value="2"/>
</dbReference>
<accession>U1N833</accession>
<dbReference type="EMBL" id="KE356560">
    <property type="protein sequence ID" value="ERG92663.1"/>
    <property type="molecule type" value="Genomic_DNA"/>
</dbReference>
<dbReference type="GO" id="GO:0005737">
    <property type="term" value="C:cytoplasm"/>
    <property type="evidence" value="ECO:0007669"/>
    <property type="project" value="TreeGrafter"/>
</dbReference>
<dbReference type="InterPro" id="IPR011650">
    <property type="entry name" value="Peptidase_M20_dimer"/>
</dbReference>
<reference evidence="2 3" key="1">
    <citation type="journal article" date="2013" name="PLoS ONE">
        <title>Assembly-driven community genomics of a hypersaline microbial ecosystem.</title>
        <authorList>
            <person name="Podell S."/>
            <person name="Ugalde J.A."/>
            <person name="Narasingarao P."/>
            <person name="Banfield J.F."/>
            <person name="Heidelberg K.B."/>
            <person name="Allen E.E."/>
        </authorList>
    </citation>
    <scope>NUCLEOTIDE SEQUENCE [LARGE SCALE GENOMIC DNA]</scope>
    <source>
        <strain evidence="3">J07HQW1</strain>
    </source>
</reference>
<dbReference type="Pfam" id="PF01546">
    <property type="entry name" value="Peptidase_M20"/>
    <property type="match status" value="2"/>
</dbReference>
<dbReference type="PANTHER" id="PTHR30575">
    <property type="entry name" value="PEPTIDASE M20"/>
    <property type="match status" value="1"/>
</dbReference>
<evidence type="ECO:0000313" key="2">
    <source>
        <dbReference type="EMBL" id="ERG92663.1"/>
    </source>
</evidence>
<organism evidence="2 3">
    <name type="scientific">Haloquadratum walsbyi J07HQW1</name>
    <dbReference type="NCBI Taxonomy" id="1238424"/>
    <lineage>
        <taxon>Archaea</taxon>
        <taxon>Methanobacteriati</taxon>
        <taxon>Methanobacteriota</taxon>
        <taxon>Stenosarchaea group</taxon>
        <taxon>Halobacteria</taxon>
        <taxon>Halobacteriales</taxon>
        <taxon>Haloferacaceae</taxon>
        <taxon>Haloquadratum</taxon>
    </lineage>
</organism>
<dbReference type="Proteomes" id="UP000030649">
    <property type="component" value="Unassembled WGS sequence"/>
</dbReference>
<dbReference type="InterPro" id="IPR002933">
    <property type="entry name" value="Peptidase_M20"/>
</dbReference>
<dbReference type="InterPro" id="IPR017439">
    <property type="entry name" value="Amidohydrolase"/>
</dbReference>
<name>U1N833_9EURY</name>
<dbReference type="SUPFAM" id="SSF55031">
    <property type="entry name" value="Bacterial exopeptidase dimerisation domain"/>
    <property type="match status" value="1"/>
</dbReference>
<dbReference type="HOGENOM" id="CLU_023257_2_1_2"/>
<dbReference type="STRING" id="1238424.J07HQW1_02708"/>
<keyword evidence="2" id="KW-0378">Hydrolase</keyword>